<gene>
    <name evidence="2" type="ORF">QNJ86_08695</name>
</gene>
<dbReference type="RefSeq" id="WP_283832220.1">
    <property type="nucleotide sequence ID" value="NZ_JASJEU010000015.1"/>
</dbReference>
<evidence type="ECO:0000256" key="1">
    <source>
        <dbReference type="SAM" id="MobiDB-lite"/>
    </source>
</evidence>
<feature type="region of interest" description="Disordered" evidence="1">
    <location>
        <begin position="256"/>
        <end position="377"/>
    </location>
</feature>
<reference evidence="2 3" key="1">
    <citation type="submission" date="2023-05" db="EMBL/GenBank/DDBJ databases">
        <title>Gordonibacter KGMB12511T sp. nov., isolated from faeces of healthy Korean.</title>
        <authorList>
            <person name="Kim H.S."/>
            <person name="Kim J.-S."/>
            <person name="Suh M.K."/>
            <person name="Eom M.K."/>
            <person name="Do H.E."/>
            <person name="Lee J.-S."/>
        </authorList>
    </citation>
    <scope>NUCLEOTIDE SEQUENCE [LARGE SCALE GENOMIC DNA]</scope>
    <source>
        <strain evidence="2 3">KGMB12511</strain>
    </source>
</reference>
<sequence length="513" mass="53923">MMKHDLHKKFLHAAALKIGAACVLTCLLVVGFLPLGSLGYAETPQVGEGTPVVVETPESLPQPGTPEITDETSTPSDTPVETPSEPAVEPQPPAEDPAPVTPTEPVNDRTWFIGADDASAVVAELWNDGTFVVDGAGDTLVFEDAKSVPWLKAGFAADIKRVIFADVIAPKSLAYWFEGCENLTELASVPAALDMTHTFFNCAKLKELSDDFTFAPDAKTKACFGFAETPTEPLITTYRGTDSAVRAYDWAQDGRTLVNPDVPVTPDAPDTGTDQPENPAPNPDGEATTPTDPTDPANPTEPTNPDDPTTPTEPANPDDPTNPTDPADPTTPDDTTPTDPDATTPSDPTLNPDATDQPTDEVPPVEEEQPVEPPAPQVSITVPSLVSLILGQNGPNSASISVSLANNSEAPAEVVGVRLKKASTDLPAGTWSLVSAQTGAHFVDDARFTPLGLEAVLDTPVMLPSSAESIDLVWEGTFTDLGMKTLLETAAASEGSFAYGTLIWHIEAADSTV</sequence>
<comment type="caution">
    <text evidence="2">The sequence shown here is derived from an EMBL/GenBank/DDBJ whole genome shotgun (WGS) entry which is preliminary data.</text>
</comment>
<evidence type="ECO:0000313" key="2">
    <source>
        <dbReference type="EMBL" id="MDJ1650877.1"/>
    </source>
</evidence>
<evidence type="ECO:0008006" key="4">
    <source>
        <dbReference type="Google" id="ProtNLM"/>
    </source>
</evidence>
<dbReference type="Proteomes" id="UP001232750">
    <property type="component" value="Unassembled WGS sequence"/>
</dbReference>
<keyword evidence="3" id="KW-1185">Reference proteome</keyword>
<protein>
    <recommendedName>
        <fullName evidence="4">Leucine-rich repeat protein</fullName>
    </recommendedName>
</protein>
<feature type="compositionally biased region" description="Pro residues" evidence="1">
    <location>
        <begin position="89"/>
        <end position="102"/>
    </location>
</feature>
<name>A0ABT7DMW8_9ACTN</name>
<organism evidence="2 3">
    <name type="scientific">Gordonibacter faecis</name>
    <dbReference type="NCBI Taxonomy" id="3047475"/>
    <lineage>
        <taxon>Bacteria</taxon>
        <taxon>Bacillati</taxon>
        <taxon>Actinomycetota</taxon>
        <taxon>Coriobacteriia</taxon>
        <taxon>Eggerthellales</taxon>
        <taxon>Eggerthellaceae</taxon>
        <taxon>Gordonibacter</taxon>
    </lineage>
</organism>
<evidence type="ECO:0000313" key="3">
    <source>
        <dbReference type="Proteomes" id="UP001232750"/>
    </source>
</evidence>
<feature type="compositionally biased region" description="Polar residues" evidence="1">
    <location>
        <begin position="71"/>
        <end position="81"/>
    </location>
</feature>
<feature type="compositionally biased region" description="Low complexity" evidence="1">
    <location>
        <begin position="288"/>
        <end position="349"/>
    </location>
</feature>
<proteinExistence type="predicted"/>
<accession>A0ABT7DMW8</accession>
<dbReference type="EMBL" id="JASJEU010000015">
    <property type="protein sequence ID" value="MDJ1650877.1"/>
    <property type="molecule type" value="Genomic_DNA"/>
</dbReference>
<feature type="region of interest" description="Disordered" evidence="1">
    <location>
        <begin position="51"/>
        <end position="108"/>
    </location>
</feature>
<feature type="compositionally biased region" description="Low complexity" evidence="1">
    <location>
        <begin position="258"/>
        <end position="274"/>
    </location>
</feature>